<dbReference type="AlphaFoldDB" id="A0A3M7PDD0"/>
<accession>A0A3M7PDD0</accession>
<dbReference type="Proteomes" id="UP000276133">
    <property type="component" value="Unassembled WGS sequence"/>
</dbReference>
<evidence type="ECO:0000313" key="1">
    <source>
        <dbReference type="EMBL" id="RMZ96727.1"/>
    </source>
</evidence>
<comment type="caution">
    <text evidence="1">The sequence shown here is derived from an EMBL/GenBank/DDBJ whole genome shotgun (WGS) entry which is preliminary data.</text>
</comment>
<organism evidence="1 2">
    <name type="scientific">Brachionus plicatilis</name>
    <name type="common">Marine rotifer</name>
    <name type="synonym">Brachionus muelleri</name>
    <dbReference type="NCBI Taxonomy" id="10195"/>
    <lineage>
        <taxon>Eukaryota</taxon>
        <taxon>Metazoa</taxon>
        <taxon>Spiralia</taxon>
        <taxon>Gnathifera</taxon>
        <taxon>Rotifera</taxon>
        <taxon>Eurotatoria</taxon>
        <taxon>Monogononta</taxon>
        <taxon>Pseudotrocha</taxon>
        <taxon>Ploima</taxon>
        <taxon>Brachionidae</taxon>
        <taxon>Brachionus</taxon>
    </lineage>
</organism>
<proteinExistence type="predicted"/>
<name>A0A3M7PDD0_BRAPC</name>
<keyword evidence="2" id="KW-1185">Reference proteome</keyword>
<gene>
    <name evidence="1" type="ORF">BpHYR1_001173</name>
</gene>
<protein>
    <submittedName>
        <fullName evidence="1">Uncharacterized protein</fullName>
    </submittedName>
</protein>
<reference evidence="1 2" key="1">
    <citation type="journal article" date="2018" name="Sci. Rep.">
        <title>Genomic signatures of local adaptation to the degree of environmental predictability in rotifers.</title>
        <authorList>
            <person name="Franch-Gras L."/>
            <person name="Hahn C."/>
            <person name="Garcia-Roger E.M."/>
            <person name="Carmona M.J."/>
            <person name="Serra M."/>
            <person name="Gomez A."/>
        </authorList>
    </citation>
    <scope>NUCLEOTIDE SEQUENCE [LARGE SCALE GENOMIC DNA]</scope>
    <source>
        <strain evidence="1">HYR1</strain>
    </source>
</reference>
<sequence>MKKYLSTDKKYNLNPFLLRIKIKQYFTQSIFLMRDNFFFHKNNKKNHKSYKNTIILVKCLKTSSLMNQNQPQTKVLLLMTEMIPKIIG</sequence>
<evidence type="ECO:0000313" key="2">
    <source>
        <dbReference type="Proteomes" id="UP000276133"/>
    </source>
</evidence>
<dbReference type="EMBL" id="REGN01011943">
    <property type="protein sequence ID" value="RMZ96727.1"/>
    <property type="molecule type" value="Genomic_DNA"/>
</dbReference>